<dbReference type="CDD" id="cd01392">
    <property type="entry name" value="HTH_LacI"/>
    <property type="match status" value="1"/>
</dbReference>
<dbReference type="Gene3D" id="1.10.260.40">
    <property type="entry name" value="lambda repressor-like DNA-binding domains"/>
    <property type="match status" value="1"/>
</dbReference>
<dbReference type="PANTHER" id="PTHR30146:SF109">
    <property type="entry name" value="HTH-TYPE TRANSCRIPTIONAL REGULATOR GALS"/>
    <property type="match status" value="1"/>
</dbReference>
<dbReference type="RefSeq" id="WP_085020751.1">
    <property type="nucleotide sequence ID" value="NZ_BMHD01000001.1"/>
</dbReference>
<dbReference type="Pfam" id="PF13377">
    <property type="entry name" value="Peripla_BP_3"/>
    <property type="match status" value="1"/>
</dbReference>
<evidence type="ECO:0000256" key="1">
    <source>
        <dbReference type="ARBA" id="ARBA00023015"/>
    </source>
</evidence>
<dbReference type="EMBL" id="CP020715">
    <property type="protein sequence ID" value="ARJ06613.1"/>
    <property type="molecule type" value="Genomic_DNA"/>
</dbReference>
<organism evidence="5 6">
    <name type="scientific">Cnuibacter physcomitrellae</name>
    <dbReference type="NCBI Taxonomy" id="1619308"/>
    <lineage>
        <taxon>Bacteria</taxon>
        <taxon>Bacillati</taxon>
        <taxon>Actinomycetota</taxon>
        <taxon>Actinomycetes</taxon>
        <taxon>Micrococcales</taxon>
        <taxon>Microbacteriaceae</taxon>
        <taxon>Cnuibacter</taxon>
    </lineage>
</organism>
<protein>
    <recommendedName>
        <fullName evidence="4">HTH lacI-type domain-containing protein</fullName>
    </recommendedName>
</protein>
<dbReference type="AlphaFoldDB" id="A0A1X9LN44"/>
<reference evidence="5 6" key="1">
    <citation type="submission" date="2017-04" db="EMBL/GenBank/DDBJ databases">
        <authorList>
            <person name="Afonso C.L."/>
            <person name="Miller P.J."/>
            <person name="Scott M.A."/>
            <person name="Spackman E."/>
            <person name="Goraichik I."/>
            <person name="Dimitrov K.M."/>
            <person name="Suarez D.L."/>
            <person name="Swayne D.E."/>
        </authorList>
    </citation>
    <scope>NUCLEOTIDE SEQUENCE [LARGE SCALE GENOMIC DNA]</scope>
    <source>
        <strain evidence="6">XA(T)</strain>
    </source>
</reference>
<keyword evidence="2" id="KW-0238">DNA-binding</keyword>
<dbReference type="Pfam" id="PF00356">
    <property type="entry name" value="LacI"/>
    <property type="match status" value="1"/>
</dbReference>
<dbReference type="GO" id="GO:0000976">
    <property type="term" value="F:transcription cis-regulatory region binding"/>
    <property type="evidence" value="ECO:0007669"/>
    <property type="project" value="TreeGrafter"/>
</dbReference>
<dbReference type="InterPro" id="IPR000843">
    <property type="entry name" value="HTH_LacI"/>
</dbReference>
<evidence type="ECO:0000313" key="6">
    <source>
        <dbReference type="Proteomes" id="UP000192775"/>
    </source>
</evidence>
<dbReference type="GO" id="GO:0003700">
    <property type="term" value="F:DNA-binding transcription factor activity"/>
    <property type="evidence" value="ECO:0007669"/>
    <property type="project" value="TreeGrafter"/>
</dbReference>
<gene>
    <name evidence="5" type="ORF">B5808_16330</name>
</gene>
<keyword evidence="3" id="KW-0804">Transcription</keyword>
<evidence type="ECO:0000259" key="4">
    <source>
        <dbReference type="PROSITE" id="PS50932"/>
    </source>
</evidence>
<keyword evidence="1" id="KW-0805">Transcription regulation</keyword>
<keyword evidence="6" id="KW-1185">Reference proteome</keyword>
<evidence type="ECO:0000256" key="3">
    <source>
        <dbReference type="ARBA" id="ARBA00023163"/>
    </source>
</evidence>
<sequence>MVPRPSRPTVQDVARRAGVGVGTVSRVLNDLPNVAEATKRRVQTAIDELGYRRNSAASALRRGTGITIGLLVDDLADPFYSLVHRAVEDAALENDWALLALSTAGDGERARRQIAGLASRGVDGLLVMLPEGSREAEVLHGVEAGTAVVYLDRPPVSADADTVLADNRAGARLGVEHLIARGHRRIGCLADRAGIWTSRERVEGYREALRAAGIRPDGALVHSRVGPHAEAGGVIERMLRLPDPPTALFTANNRVTAAALRALAAAGIRLDMVGFDDLELADLLDPPLTVVEQDAERLGATAALRLQQRLAGDRGPATHDVVVPRLLVRTR</sequence>
<dbReference type="SUPFAM" id="SSF53822">
    <property type="entry name" value="Periplasmic binding protein-like I"/>
    <property type="match status" value="1"/>
</dbReference>
<evidence type="ECO:0000313" key="5">
    <source>
        <dbReference type="EMBL" id="ARJ06613.1"/>
    </source>
</evidence>
<evidence type="ECO:0000256" key="2">
    <source>
        <dbReference type="ARBA" id="ARBA00023125"/>
    </source>
</evidence>
<dbReference type="SMART" id="SM00354">
    <property type="entry name" value="HTH_LACI"/>
    <property type="match status" value="1"/>
</dbReference>
<dbReference type="PROSITE" id="PS00356">
    <property type="entry name" value="HTH_LACI_1"/>
    <property type="match status" value="1"/>
</dbReference>
<proteinExistence type="predicted"/>
<dbReference type="InterPro" id="IPR028082">
    <property type="entry name" value="Peripla_BP_I"/>
</dbReference>
<dbReference type="Proteomes" id="UP000192775">
    <property type="component" value="Chromosome"/>
</dbReference>
<dbReference type="CDD" id="cd06267">
    <property type="entry name" value="PBP1_LacI_sugar_binding-like"/>
    <property type="match status" value="1"/>
</dbReference>
<dbReference type="InterPro" id="IPR010982">
    <property type="entry name" value="Lambda_DNA-bd_dom_sf"/>
</dbReference>
<dbReference type="STRING" id="1619308.B5808_16330"/>
<accession>A0A1X9LN44</accession>
<dbReference type="SUPFAM" id="SSF47413">
    <property type="entry name" value="lambda repressor-like DNA-binding domains"/>
    <property type="match status" value="1"/>
</dbReference>
<dbReference type="Gene3D" id="3.40.50.2300">
    <property type="match status" value="2"/>
</dbReference>
<dbReference type="PROSITE" id="PS50932">
    <property type="entry name" value="HTH_LACI_2"/>
    <property type="match status" value="1"/>
</dbReference>
<dbReference type="KEGG" id="cphy:B5808_16330"/>
<feature type="domain" description="HTH lacI-type" evidence="4">
    <location>
        <begin position="8"/>
        <end position="62"/>
    </location>
</feature>
<dbReference type="PANTHER" id="PTHR30146">
    <property type="entry name" value="LACI-RELATED TRANSCRIPTIONAL REPRESSOR"/>
    <property type="match status" value="1"/>
</dbReference>
<dbReference type="InterPro" id="IPR046335">
    <property type="entry name" value="LacI/GalR-like_sensor"/>
</dbReference>
<name>A0A1X9LN44_9MICO</name>
<dbReference type="PRINTS" id="PR00036">
    <property type="entry name" value="HTHLACI"/>
</dbReference>